<reference evidence="2 3" key="1">
    <citation type="submission" date="2019-03" db="EMBL/GenBank/DDBJ databases">
        <title>Genomic Encyclopedia of Type Strains, Phase IV (KMG-IV): sequencing the most valuable type-strain genomes for metagenomic binning, comparative biology and taxonomic classification.</title>
        <authorList>
            <person name="Goeker M."/>
        </authorList>
    </citation>
    <scope>NUCLEOTIDE SEQUENCE [LARGE SCALE GENOMIC DNA]</scope>
    <source>
        <strain evidence="2 3">DSM 19345</strain>
    </source>
</reference>
<dbReference type="EMBL" id="SMAK01000002">
    <property type="protein sequence ID" value="TCT12370.1"/>
    <property type="molecule type" value="Genomic_DNA"/>
</dbReference>
<evidence type="ECO:0000313" key="3">
    <source>
        <dbReference type="Proteomes" id="UP000295678"/>
    </source>
</evidence>
<keyword evidence="3" id="KW-1185">Reference proteome</keyword>
<dbReference type="NCBIfam" id="NF005677">
    <property type="entry name" value="PRK07471.1"/>
    <property type="match status" value="1"/>
</dbReference>
<proteinExistence type="predicted"/>
<dbReference type="InterPro" id="IPR003593">
    <property type="entry name" value="AAA+_ATPase"/>
</dbReference>
<dbReference type="InterPro" id="IPR050238">
    <property type="entry name" value="DNA_Rep/Repair_Clamp_Loader"/>
</dbReference>
<dbReference type="GO" id="GO:0009360">
    <property type="term" value="C:DNA polymerase III complex"/>
    <property type="evidence" value="ECO:0007669"/>
    <property type="project" value="TreeGrafter"/>
</dbReference>
<protein>
    <submittedName>
        <fullName evidence="2">DNA polymerase III delta prime subunit</fullName>
    </submittedName>
</protein>
<comment type="caution">
    <text evidence="2">The sequence shown here is derived from an EMBL/GenBank/DDBJ whole genome shotgun (WGS) entry which is preliminary data.</text>
</comment>
<dbReference type="SUPFAM" id="SSF52540">
    <property type="entry name" value="P-loop containing nucleoside triphosphate hydrolases"/>
    <property type="match status" value="1"/>
</dbReference>
<gene>
    <name evidence="2" type="ORF">EDC22_10253</name>
</gene>
<feature type="domain" description="AAA+ ATPase" evidence="1">
    <location>
        <begin position="39"/>
        <end position="198"/>
    </location>
</feature>
<accession>A0A4R3MKL4</accession>
<evidence type="ECO:0000259" key="1">
    <source>
        <dbReference type="SMART" id="SM00382"/>
    </source>
</evidence>
<name>A0A4R3MKL4_9HYPH</name>
<evidence type="ECO:0000313" key="2">
    <source>
        <dbReference type="EMBL" id="TCT12370.1"/>
    </source>
</evidence>
<dbReference type="Pfam" id="PF13177">
    <property type="entry name" value="DNA_pol3_delta2"/>
    <property type="match status" value="1"/>
</dbReference>
<dbReference type="Proteomes" id="UP000295678">
    <property type="component" value="Unassembled WGS sequence"/>
</dbReference>
<dbReference type="GO" id="GO:0006261">
    <property type="term" value="P:DNA-templated DNA replication"/>
    <property type="evidence" value="ECO:0007669"/>
    <property type="project" value="TreeGrafter"/>
</dbReference>
<dbReference type="InterPro" id="IPR027417">
    <property type="entry name" value="P-loop_NTPase"/>
</dbReference>
<dbReference type="AlphaFoldDB" id="A0A4R3MKL4"/>
<dbReference type="PANTHER" id="PTHR11669:SF8">
    <property type="entry name" value="DNA POLYMERASE III SUBUNIT DELTA"/>
    <property type="match status" value="1"/>
</dbReference>
<organism evidence="2 3">
    <name type="scientific">Tepidamorphus gemmatus</name>
    <dbReference type="NCBI Taxonomy" id="747076"/>
    <lineage>
        <taxon>Bacteria</taxon>
        <taxon>Pseudomonadati</taxon>
        <taxon>Pseudomonadota</taxon>
        <taxon>Alphaproteobacteria</taxon>
        <taxon>Hyphomicrobiales</taxon>
        <taxon>Tepidamorphaceae</taxon>
        <taxon>Tepidamorphus</taxon>
    </lineage>
</organism>
<sequence>MTGEVPTSFRLAPSDRAEGLLGHAAAEQALLEAYRSGRMHHAWLIEGPQGIGKATLAYRLARFVLAHPDPAMPAVAGAADLSLERDHPLIHQVAARAHPDLLVLERIAEEEGKALKTVIQVKQVRRLVRLLGSTPAAGGWRIVIVDPADDLNVESANALLKSLEEPPSRTLFLLVAHRPGRLPPTIRSRCRRIELRPLPQALVAGALAAAGFDAATVDVASRLADGSLGLALEMASADIAEPLRTLETILASMPRHDPIAAISLAEAAGRRGQEQLYAIMVTLVRDWISSRVKAATTRGEPVARLAPWAEVWEKVTRVLDETERLKLDRTKTLLAVFRLVSAATARDAARV</sequence>
<dbReference type="RefSeq" id="WP_165926766.1">
    <property type="nucleotide sequence ID" value="NZ_SMAK01000002.1"/>
</dbReference>
<dbReference type="SMART" id="SM00382">
    <property type="entry name" value="AAA"/>
    <property type="match status" value="1"/>
</dbReference>
<dbReference type="PANTHER" id="PTHR11669">
    <property type="entry name" value="REPLICATION FACTOR C / DNA POLYMERASE III GAMMA-TAU SUBUNIT"/>
    <property type="match status" value="1"/>
</dbReference>
<dbReference type="Gene3D" id="3.40.50.300">
    <property type="entry name" value="P-loop containing nucleotide triphosphate hydrolases"/>
    <property type="match status" value="1"/>
</dbReference>